<dbReference type="Gene3D" id="2.40.160.20">
    <property type="match status" value="1"/>
</dbReference>
<dbReference type="RefSeq" id="WP_162389123.1">
    <property type="nucleotide sequence ID" value="NZ_CP045997.1"/>
</dbReference>
<name>A0A6P1W1E3_9BACT</name>
<accession>A0A6P1W1E3</accession>
<dbReference type="InterPro" id="IPR027385">
    <property type="entry name" value="Beta-barrel_OMP"/>
</dbReference>
<evidence type="ECO:0000313" key="4">
    <source>
        <dbReference type="Proteomes" id="UP000464577"/>
    </source>
</evidence>
<evidence type="ECO:0000313" key="3">
    <source>
        <dbReference type="EMBL" id="QHV98714.1"/>
    </source>
</evidence>
<feature type="domain" description="Outer membrane protein beta-barrel" evidence="2">
    <location>
        <begin position="10"/>
        <end position="198"/>
    </location>
</feature>
<reference evidence="3 4" key="1">
    <citation type="submission" date="2019-11" db="EMBL/GenBank/DDBJ databases">
        <title>Spirosoma endbachense sp. nov., isolated from a natural salt meadow.</title>
        <authorList>
            <person name="Rojas J."/>
            <person name="Ambika Manirajan B."/>
            <person name="Ratering S."/>
            <person name="Suarez C."/>
            <person name="Geissler-Plaum R."/>
            <person name="Schnell S."/>
        </authorList>
    </citation>
    <scope>NUCLEOTIDE SEQUENCE [LARGE SCALE GENOMIC DNA]</scope>
    <source>
        <strain evidence="3 4">I-24</strain>
    </source>
</reference>
<evidence type="ECO:0000259" key="2">
    <source>
        <dbReference type="Pfam" id="PF13505"/>
    </source>
</evidence>
<dbReference type="InterPro" id="IPR036709">
    <property type="entry name" value="Autotransporte_beta_dom_sf"/>
</dbReference>
<gene>
    <name evidence="3" type="ORF">GJR95_28550</name>
</gene>
<organism evidence="3 4">
    <name type="scientific">Spirosoma endbachense</name>
    <dbReference type="NCBI Taxonomy" id="2666025"/>
    <lineage>
        <taxon>Bacteria</taxon>
        <taxon>Pseudomonadati</taxon>
        <taxon>Bacteroidota</taxon>
        <taxon>Cytophagia</taxon>
        <taxon>Cytophagales</taxon>
        <taxon>Cytophagaceae</taxon>
        <taxon>Spirosoma</taxon>
    </lineage>
</organism>
<evidence type="ECO:0000256" key="1">
    <source>
        <dbReference type="ARBA" id="ARBA00022729"/>
    </source>
</evidence>
<dbReference type="KEGG" id="senf:GJR95_28550"/>
<dbReference type="EMBL" id="CP045997">
    <property type="protein sequence ID" value="QHV98714.1"/>
    <property type="molecule type" value="Genomic_DNA"/>
</dbReference>
<dbReference type="SUPFAM" id="SSF103515">
    <property type="entry name" value="Autotransporter"/>
    <property type="match status" value="1"/>
</dbReference>
<keyword evidence="4" id="KW-1185">Reference proteome</keyword>
<protein>
    <submittedName>
        <fullName evidence="3">Outer membrane beta-barrel protein</fullName>
    </submittedName>
</protein>
<proteinExistence type="predicted"/>
<dbReference type="Proteomes" id="UP000464577">
    <property type="component" value="Chromosome"/>
</dbReference>
<dbReference type="AlphaFoldDB" id="A0A6P1W1E3"/>
<keyword evidence="1" id="KW-0732">Signal</keyword>
<sequence length="275" mass="31258">MKSIKISALLVLLAIALPTHIYAQRSIYWQEKPGAWLLNAGLGTTRYLGDMNERDDLAHLRLGVAMGIAAAYRFSDRFTFRAEAQLYYIHGSQQDTHLSDNNLSFRSLNPEIWVGAQMDLWHPDDRNHIIIPYVIAGGGFTYITPKTTYKGQTYSLAPLHTEGVDYNRLPVILRYGLGVPIVAGERFKWHLEGVYTHVLSDYVDDVSTVYPDRSHMEPLAAALSDRRLELGQTPNLAGAKRGNNTRRDGYFILSARLIWVVITARQQHYRRSRRG</sequence>
<dbReference type="Pfam" id="PF13505">
    <property type="entry name" value="OMP_b-brl"/>
    <property type="match status" value="1"/>
</dbReference>